<dbReference type="RefSeq" id="XP_022308368.1">
    <property type="nucleotide sequence ID" value="XM_022452660.1"/>
</dbReference>
<proteinExistence type="predicted"/>
<keyword evidence="1" id="KW-1185">Reference proteome</keyword>
<organism evidence="1 2">
    <name type="scientific">Crassostrea virginica</name>
    <name type="common">Eastern oyster</name>
    <dbReference type="NCBI Taxonomy" id="6565"/>
    <lineage>
        <taxon>Eukaryota</taxon>
        <taxon>Metazoa</taxon>
        <taxon>Spiralia</taxon>
        <taxon>Lophotrochozoa</taxon>
        <taxon>Mollusca</taxon>
        <taxon>Bivalvia</taxon>
        <taxon>Autobranchia</taxon>
        <taxon>Pteriomorphia</taxon>
        <taxon>Ostreida</taxon>
        <taxon>Ostreoidea</taxon>
        <taxon>Ostreidae</taxon>
        <taxon>Crassostrea</taxon>
    </lineage>
</organism>
<evidence type="ECO:0000313" key="2">
    <source>
        <dbReference type="RefSeq" id="XP_022308368.1"/>
    </source>
</evidence>
<dbReference type="Gene3D" id="2.60.120.260">
    <property type="entry name" value="Galactose-binding domain-like"/>
    <property type="match status" value="1"/>
</dbReference>
<dbReference type="Gene3D" id="2.170.300.10">
    <property type="entry name" value="Tie2 ligand-binding domain superfamily"/>
    <property type="match status" value="1"/>
</dbReference>
<dbReference type="GeneID" id="111114367"/>
<name>A0A8B8BYA1_CRAVI</name>
<protein>
    <submittedName>
        <fullName evidence="2">Uncharacterized protein LOC111114367</fullName>
    </submittedName>
</protein>
<accession>A0A8B8BYA1</accession>
<sequence>MSMNLVHNGFRLKAAMTGTPQTSAWNADKAIDGITSQDYQSNSCAISEVDVDKLTKSYWKEWIEPSPFNIGYLEIYFRSDTYKRSTGFSIYTYNTQNFYPFIDPKHLIYRHDPLAGCPSPIMNVTVNKVTQGIVFINERPPGYRSNCQGDNTQYVGIELCEIKVMGCDQVRFSSGCSKLCPSKCKNRHCDAFNGSCIHGCSNPNALTVDCLACYDGQYIRDKMCVPCEGHCKNGIPCNKLTGRCDNGCHNYWIGEFCEVCPPHYYGNDCNTPCGN</sequence>
<dbReference type="OrthoDB" id="6141198at2759"/>
<reference evidence="2" key="1">
    <citation type="submission" date="2025-08" db="UniProtKB">
        <authorList>
            <consortium name="RefSeq"/>
        </authorList>
    </citation>
    <scope>IDENTIFICATION</scope>
    <source>
        <tissue evidence="2">Whole sample</tissue>
    </source>
</reference>
<dbReference type="Proteomes" id="UP000694844">
    <property type="component" value="Chromosome 9"/>
</dbReference>
<dbReference type="AlphaFoldDB" id="A0A8B8BYA1"/>
<evidence type="ECO:0000313" key="1">
    <source>
        <dbReference type="Proteomes" id="UP000694844"/>
    </source>
</evidence>
<feature type="non-terminal residue" evidence="2">
    <location>
        <position position="275"/>
    </location>
</feature>
<dbReference type="KEGG" id="cvn:111114367"/>
<gene>
    <name evidence="2" type="primary">LOC111114367</name>
</gene>